<reference evidence="5 6" key="1">
    <citation type="journal article" date="2014" name="Genome Announc.">
        <title>Draft Genome Sequence of the Antitrypanosomally Active Sponge-Associated Bacterium Actinokineospora sp. Strain EG49.</title>
        <authorList>
            <person name="Harjes J."/>
            <person name="Ryu T."/>
            <person name="Abdelmohsen U.R."/>
            <person name="Moitinho-Silva L."/>
            <person name="Horn H."/>
            <person name="Ravasi T."/>
            <person name="Hentschel U."/>
        </authorList>
    </citation>
    <scope>NUCLEOTIDE SEQUENCE [LARGE SCALE GENOMIC DNA]</scope>
    <source>
        <strain evidence="5 6">EG49</strain>
    </source>
</reference>
<dbReference type="NCBIfam" id="TIGR01490">
    <property type="entry name" value="HAD-SF-IB-hyp1"/>
    <property type="match status" value="1"/>
</dbReference>
<dbReference type="PATRIC" id="fig|909613.9.peg.714"/>
<dbReference type="eggNOG" id="COG0560">
    <property type="taxonomic scope" value="Bacteria"/>
</dbReference>
<sequence length="223" mass="23701">MARGLAFFDVDGTLITVTSIFRFLAFDLAERGHPPSEFDARLAALGALKAAGASREEANRAFFANFAGRPVEELAAVGRRWFDAEHAAGGLFVPSVLARLRAHRAAGEAVVLLSGSFPPCLRPLARLVLADAVLCTEPEVRDGRYTGAVAHPVVGARKAVAARELAWERGVDLADCTAYGDHDSDLPVLELVGHPVVVGDDPVLAAHADRRGWDRLPLAVPAP</sequence>
<dbReference type="Pfam" id="PF12710">
    <property type="entry name" value="HAD"/>
    <property type="match status" value="1"/>
</dbReference>
<dbReference type="Gene3D" id="1.20.1440.100">
    <property type="entry name" value="SG protein - dephosphorylation function"/>
    <property type="match status" value="1"/>
</dbReference>
<dbReference type="InterPro" id="IPR036412">
    <property type="entry name" value="HAD-like_sf"/>
</dbReference>
<dbReference type="CDD" id="cd02612">
    <property type="entry name" value="HAD_PGPPase"/>
    <property type="match status" value="1"/>
</dbReference>
<proteinExistence type="inferred from homology"/>
<dbReference type="SUPFAM" id="SSF56784">
    <property type="entry name" value="HAD-like"/>
    <property type="match status" value="1"/>
</dbReference>
<dbReference type="PANTHER" id="PTHR43344:SF13">
    <property type="entry name" value="PHOSPHATASE RV3661-RELATED"/>
    <property type="match status" value="1"/>
</dbReference>
<keyword evidence="4" id="KW-0460">Magnesium</keyword>
<comment type="caution">
    <text evidence="5">The sequence shown here is derived from an EMBL/GenBank/DDBJ whole genome shotgun (WGS) entry which is preliminary data.</text>
</comment>
<dbReference type="PANTHER" id="PTHR43344">
    <property type="entry name" value="PHOSPHOSERINE PHOSPHATASE"/>
    <property type="match status" value="1"/>
</dbReference>
<dbReference type="STRING" id="909613.UO65_0697"/>
<accession>A0A8E2WYL2</accession>
<dbReference type="GO" id="GO:0046872">
    <property type="term" value="F:metal ion binding"/>
    <property type="evidence" value="ECO:0007669"/>
    <property type="project" value="UniProtKB-KW"/>
</dbReference>
<evidence type="ECO:0000256" key="2">
    <source>
        <dbReference type="ARBA" id="ARBA00022723"/>
    </source>
</evidence>
<keyword evidence="6" id="KW-1185">Reference proteome</keyword>
<evidence type="ECO:0000256" key="4">
    <source>
        <dbReference type="ARBA" id="ARBA00022842"/>
    </source>
</evidence>
<dbReference type="EC" id="3.1.3.3" evidence="5"/>
<gene>
    <name evidence="5" type="ORF">UO65_0697</name>
</gene>
<dbReference type="AlphaFoldDB" id="W7J4S1"/>
<evidence type="ECO:0000256" key="1">
    <source>
        <dbReference type="ARBA" id="ARBA00009184"/>
    </source>
</evidence>
<keyword evidence="3 5" id="KW-0378">Hydrolase</keyword>
<dbReference type="Proteomes" id="UP000019277">
    <property type="component" value="Unassembled WGS sequence"/>
</dbReference>
<comment type="similarity">
    <text evidence="1">Belongs to the HAD-like hydrolase superfamily. SerB family.</text>
</comment>
<dbReference type="RefSeq" id="WP_035278617.1">
    <property type="nucleotide sequence ID" value="NZ_AYXG01000027.1"/>
</dbReference>
<evidence type="ECO:0000313" key="6">
    <source>
        <dbReference type="Proteomes" id="UP000019277"/>
    </source>
</evidence>
<dbReference type="Gene3D" id="3.40.50.1000">
    <property type="entry name" value="HAD superfamily/HAD-like"/>
    <property type="match status" value="1"/>
</dbReference>
<dbReference type="InterPro" id="IPR006385">
    <property type="entry name" value="HAD_hydro_SerB1"/>
</dbReference>
<organism evidence="5 6">
    <name type="scientific">Actinokineospora spheciospongiae</name>
    <dbReference type="NCBI Taxonomy" id="909613"/>
    <lineage>
        <taxon>Bacteria</taxon>
        <taxon>Bacillati</taxon>
        <taxon>Actinomycetota</taxon>
        <taxon>Actinomycetes</taxon>
        <taxon>Pseudonocardiales</taxon>
        <taxon>Pseudonocardiaceae</taxon>
        <taxon>Actinokineospora</taxon>
    </lineage>
</organism>
<dbReference type="InterPro" id="IPR023214">
    <property type="entry name" value="HAD_sf"/>
</dbReference>
<dbReference type="GO" id="GO:0016787">
    <property type="term" value="F:hydrolase activity"/>
    <property type="evidence" value="ECO:0007669"/>
    <property type="project" value="UniProtKB-KW"/>
</dbReference>
<evidence type="ECO:0000256" key="3">
    <source>
        <dbReference type="ARBA" id="ARBA00022801"/>
    </source>
</evidence>
<dbReference type="EMBL" id="AYXG01000027">
    <property type="protein sequence ID" value="EWC63986.1"/>
    <property type="molecule type" value="Genomic_DNA"/>
</dbReference>
<dbReference type="NCBIfam" id="TIGR01488">
    <property type="entry name" value="HAD-SF-IB"/>
    <property type="match status" value="1"/>
</dbReference>
<evidence type="ECO:0000313" key="5">
    <source>
        <dbReference type="EMBL" id="EWC63986.1"/>
    </source>
</evidence>
<accession>W7J4S1</accession>
<keyword evidence="2" id="KW-0479">Metal-binding</keyword>
<dbReference type="InterPro" id="IPR050582">
    <property type="entry name" value="HAD-like_SerB"/>
</dbReference>
<protein>
    <submittedName>
        <fullName evidence="5">Phosphoserine phosphatase</fullName>
        <ecNumber evidence="5">3.1.3.3</ecNumber>
    </submittedName>
</protein>
<name>W7J4S1_9PSEU</name>